<proteinExistence type="predicted"/>
<dbReference type="EMBL" id="LZKI01000005">
    <property type="protein sequence ID" value="OBI46980.1"/>
    <property type="molecule type" value="Genomic_DNA"/>
</dbReference>
<dbReference type="PROSITE" id="PS51674">
    <property type="entry name" value="4FE4S_WBL"/>
    <property type="match status" value="1"/>
</dbReference>
<dbReference type="RefSeq" id="WP_065026777.1">
    <property type="nucleotide sequence ID" value="NZ_LZKI01000005.1"/>
</dbReference>
<evidence type="ECO:0000313" key="2">
    <source>
        <dbReference type="EMBL" id="OBI46980.1"/>
    </source>
</evidence>
<evidence type="ECO:0000259" key="1">
    <source>
        <dbReference type="PROSITE" id="PS51674"/>
    </source>
</evidence>
<evidence type="ECO:0000313" key="3">
    <source>
        <dbReference type="Proteomes" id="UP000091846"/>
    </source>
</evidence>
<accession>A0A1A2Z9R9</accession>
<feature type="domain" description="4Fe-4S Wbl-type" evidence="1">
    <location>
        <begin position="21"/>
        <end position="83"/>
    </location>
</feature>
<protein>
    <recommendedName>
        <fullName evidence="1">4Fe-4S Wbl-type domain-containing protein</fullName>
    </recommendedName>
</protein>
<dbReference type="OrthoDB" id="4428041at2"/>
<dbReference type="InterPro" id="IPR034768">
    <property type="entry name" value="4FE4S_WBL"/>
</dbReference>
<reference evidence="2 3" key="1">
    <citation type="submission" date="2016-06" db="EMBL/GenBank/DDBJ databases">
        <authorList>
            <person name="Kjaerup R.B."/>
            <person name="Dalgaard T.S."/>
            <person name="Juul-Madsen H.R."/>
        </authorList>
    </citation>
    <scope>NUCLEOTIDE SEQUENCE [LARGE SCALE GENOMIC DNA]</scope>
    <source>
        <strain evidence="2 3">E1334</strain>
    </source>
</reference>
<gene>
    <name evidence="2" type="ORF">A5708_12085</name>
</gene>
<comment type="caution">
    <text evidence="2">The sequence shown here is derived from an EMBL/GenBank/DDBJ whole genome shotgun (WGS) entry which is preliminary data.</text>
</comment>
<dbReference type="Proteomes" id="UP000091846">
    <property type="component" value="Unassembled WGS sequence"/>
</dbReference>
<dbReference type="AlphaFoldDB" id="A0A1A2Z9R9"/>
<organism evidence="2 3">
    <name type="scientific">Mycobacterium colombiense</name>
    <dbReference type="NCBI Taxonomy" id="339268"/>
    <lineage>
        <taxon>Bacteria</taxon>
        <taxon>Bacillati</taxon>
        <taxon>Actinomycetota</taxon>
        <taxon>Actinomycetes</taxon>
        <taxon>Mycobacteriales</taxon>
        <taxon>Mycobacteriaceae</taxon>
        <taxon>Mycobacterium</taxon>
        <taxon>Mycobacterium avium complex (MAC)</taxon>
    </lineage>
</organism>
<name>A0A1A2Z9R9_9MYCO</name>
<sequence>MSAWDDMVSEIGDVPQLDGAACKGQPAIFDLDRDSEPTAIEAAQAVCNSCPALIRCRAWLRETSKHRRPSGVVAGRLLAPPLLAAEKPAPAQRRVQPRPAAPMIDDRSADWLAQYLAGGTIPAADVKRAAKAAGFGINTLHRAASRLDVLRVRIGQRELAWRLPETSCRLARAQ</sequence>